<dbReference type="InterPro" id="IPR043128">
    <property type="entry name" value="Rev_trsase/Diguanyl_cyclase"/>
</dbReference>
<dbReference type="Pfam" id="PF18701">
    <property type="entry name" value="DUF5641"/>
    <property type="match status" value="1"/>
</dbReference>
<keyword evidence="3" id="KW-0862">Zinc</keyword>
<dbReference type="EnsemblMetazoa" id="AALFPA23_013338.R19309">
    <property type="protein sequence ID" value="AALFPA23_013338.P19309"/>
    <property type="gene ID" value="AALFPA23_013338"/>
</dbReference>
<dbReference type="InterPro" id="IPR040676">
    <property type="entry name" value="DUF5641"/>
</dbReference>
<evidence type="ECO:0000256" key="2">
    <source>
        <dbReference type="ARBA" id="ARBA00022771"/>
    </source>
</evidence>
<evidence type="ECO:0000256" key="5">
    <source>
        <dbReference type="SAM" id="Coils"/>
    </source>
</evidence>
<dbReference type="InterPro" id="IPR001584">
    <property type="entry name" value="Integrase_cat-core"/>
</dbReference>
<dbReference type="Gene3D" id="3.30.40.10">
    <property type="entry name" value="Zinc/RING finger domain, C3HC4 (zinc finger)"/>
    <property type="match status" value="1"/>
</dbReference>
<feature type="region of interest" description="Disordered" evidence="6">
    <location>
        <begin position="252"/>
        <end position="299"/>
    </location>
</feature>
<feature type="compositionally biased region" description="Basic and acidic residues" evidence="6">
    <location>
        <begin position="1"/>
        <end position="25"/>
    </location>
</feature>
<dbReference type="SMART" id="SM00249">
    <property type="entry name" value="PHD"/>
    <property type="match status" value="1"/>
</dbReference>
<dbReference type="InterPro" id="IPR001965">
    <property type="entry name" value="Znf_PHD"/>
</dbReference>
<dbReference type="InterPro" id="IPR019787">
    <property type="entry name" value="Znf_PHD-finger"/>
</dbReference>
<dbReference type="SUPFAM" id="SSF57903">
    <property type="entry name" value="FYVE/PHD zinc finger"/>
    <property type="match status" value="1"/>
</dbReference>
<evidence type="ECO:0000256" key="4">
    <source>
        <dbReference type="PROSITE-ProRule" id="PRU00146"/>
    </source>
</evidence>
<feature type="domain" description="Integrase catalytic" evidence="8">
    <location>
        <begin position="1701"/>
        <end position="1888"/>
    </location>
</feature>
<evidence type="ECO:0000259" key="7">
    <source>
        <dbReference type="PROSITE" id="PS50016"/>
    </source>
</evidence>
<keyword evidence="1" id="KW-0479">Metal-binding</keyword>
<dbReference type="InterPro" id="IPR000477">
    <property type="entry name" value="RT_dom"/>
</dbReference>
<feature type="region of interest" description="Disordered" evidence="6">
    <location>
        <begin position="653"/>
        <end position="676"/>
    </location>
</feature>
<feature type="domain" description="PHD-type" evidence="7">
    <location>
        <begin position="57"/>
        <end position="105"/>
    </location>
</feature>
<evidence type="ECO:0000256" key="1">
    <source>
        <dbReference type="ARBA" id="ARBA00022723"/>
    </source>
</evidence>
<dbReference type="InterPro" id="IPR008042">
    <property type="entry name" value="Retrotrans_Pao"/>
</dbReference>
<sequence>MSGRKSGKDGKSGSKGARSKEKQSEAIDISGGDNVVVVVTEEEQDPKDVFRKDRDIEQNCTFCQERDSDEMVQCDKCDRWIHFACVGVTEEIADKSWSCPKCVTTTGFQQPSSSAVNRDRAGSSGHPGQLGAGKSVRCNTLSEPAGRTFPTGAANCDKTVKSISSSSSRRSILQLQLQRLEEEREYEKIQAEKHRAYMDRKYELLEQMHSQTGSECSRSQDRVRQWVQDTNNAPAENALDPRATEFFDPQRHSTQNYSGQAQVGSVPPTNQFRHSQDRNEGPYVRCGPRREQPSRPMSTSRSLVEAFEQLSHQQRRTDLHSGRLEEDFEPCSFSRQQLAARQGISKDLPKFSGKFEEWPVFMSMFNSTTNMCGFTNEENLIRLQKSLEGKAYETAQSLLMHPSNVPAIMRTLKMRFGQPEAVVHSLIQKVNALPPIQEDRLETLVEFAVSVQNFCATVDAYELEDYMYNVSLLHQLVNKLPATLKLDWARHRQNLQRVNLATFGNWAYSLAEAASTVVIPFDSNESRQSRNDGRGNKKSNAYVNAHSDTNLETCGRFISVESDADRRQGSYASVSKPLTYVTDGCVVCKGGCKSTSTCKQFLELSRESRWAIVREFKLCRSCLRRHKGGCDAKSCGRNGCTYKHHELLHNDQNAKQSSNQVTQIPPTSQVEAPRQQEAVPVPTHDCNIHQTKSSAVLFRYLPVILNGPQGSIHTYAFLDEGSHLSLIDQELADQLNLKGANTPLFLRWTGGTQRCEKDSKSVTLHISGTDKTAKNFQLSGVRTVEELMLPQQTLNVEQLKYQYPHLKGLPIDSYYDARPRILIGMKHVQVSLVLKSREGSIGDPVAVKTRLGWAVCGGGNAEGNESGNLVHYTFHVCSCERIRDDELHQAVKQHFALDSLGIMKPGKLLLSAEEQRAQALMKQLTTYDGERYTAGLLWRHDNIRLPDNYAMALRRHQCLQKRLAKDPELAGTLHRIITEYVSKGYIRQLSENELSRRFPRVWYLPIFPVVNPNKPGKVRIVWDCAACSFGISLNSALLKGPDQLCSLLTILLQFREKRVGLTGDIREMFHQVRIHDEDQQCQRFLWRNEKGETLIYVMQVMTFGACCSPSCAQYVKNSNAERYAAKFPKAVEVIQKKHYVDDMLTSLESEEEAVRIAKEVKFIHQKGGFEIRNWISNSPTVLRALNEKGMDEKDLDLSPEIGTEKVLGMWWCTATDTFTYKVGWKRYDSALLKGQRHPTKREVLRVLMSIFDPLGLITHFLMFLKMLLQEVWRSGVQWDEEITEGAFAKWQQWLEVLPQVEQVQVPRCYTLLSHNSEGEAELHTFADASECGMSAVAFLRFVRNGSIECRIVAAKTRVAPLKFVSIPRLELQAAVVGSRLACTIKDSLSIAICRKYYWTDSRDVLCWLNSDHRRYTQYVAFRVSEILETTEANEWRWVPSKMNVADDGTKWSSKPDLTPDSRWFKGPEFLWQSETYWPKQPMKNSSTAEELRPSLIASHIPCEPAINPSKFSSWKRMLNVTALVLRFPANCSRKLGRTPTTTGSPTAVELNSAEAYLLRSAQRDSYPEEMAHLEKSRQNSNISKTVPKQSSLFQLTPWLDGRGLMRMRTRIAACHYATEDAKNPIILPRDHPTTNLIISHYHRQFHHQNHEAVVNELRQRFKIPRIRAAYAKMKKNCQRCKNDHVSPRPPIMADLPPARLAAYSPPFTHTGIDFFGPYEVAVGRRVEKRWGMLATCLTIRAIHIEVVHSLTTDSCIMAIRNFISRRGTPSVIYSDRGTNFIGASRQMKEAAAAVNVDEVVKEFITVDTTWSFNPPLAPHMGGSWERLIGSVKRNLQTINPPRNPTDEVLRNLMIEIENIINSRPLTHVPVDDDCAPALTPNHFLLGSSNGIKPFCTLDDTSAALRQNILASQILANRFWKRWLSDYLPEITKRSKWFNQTDPVTVGDLVVIADPKLPRNCWPKGKVIEVHPGRDGEVRSATVRTSAGVYVRAVTKLAVLDVRREGSKPAERLAYSGGV</sequence>
<feature type="compositionally biased region" description="Polar residues" evidence="6">
    <location>
        <begin position="107"/>
        <end position="116"/>
    </location>
</feature>
<dbReference type="InterPro" id="IPR005312">
    <property type="entry name" value="DUF1759"/>
</dbReference>
<feature type="coiled-coil region" evidence="5">
    <location>
        <begin position="163"/>
        <end position="192"/>
    </location>
</feature>
<feature type="region of interest" description="Disordered" evidence="6">
    <location>
        <begin position="107"/>
        <end position="136"/>
    </location>
</feature>
<dbReference type="PANTHER" id="PTHR47331:SF1">
    <property type="entry name" value="GAG-LIKE PROTEIN"/>
    <property type="match status" value="1"/>
</dbReference>
<dbReference type="InterPro" id="IPR036397">
    <property type="entry name" value="RNaseH_sf"/>
</dbReference>
<evidence type="ECO:0000313" key="10">
    <source>
        <dbReference type="Proteomes" id="UP000069940"/>
    </source>
</evidence>
<dbReference type="InterPro" id="IPR043502">
    <property type="entry name" value="DNA/RNA_pol_sf"/>
</dbReference>
<evidence type="ECO:0000256" key="6">
    <source>
        <dbReference type="SAM" id="MobiDB-lite"/>
    </source>
</evidence>
<dbReference type="PROSITE" id="PS50016">
    <property type="entry name" value="ZF_PHD_2"/>
    <property type="match status" value="1"/>
</dbReference>
<dbReference type="InterPro" id="IPR013083">
    <property type="entry name" value="Znf_RING/FYVE/PHD"/>
</dbReference>
<dbReference type="Gene3D" id="3.30.70.270">
    <property type="match status" value="1"/>
</dbReference>
<dbReference type="Pfam" id="PF00628">
    <property type="entry name" value="PHD"/>
    <property type="match status" value="1"/>
</dbReference>
<dbReference type="RefSeq" id="XP_062703854.1">
    <property type="nucleotide sequence ID" value="XM_062847870.1"/>
</dbReference>
<dbReference type="CDD" id="cd01644">
    <property type="entry name" value="RT_pepA17"/>
    <property type="match status" value="1"/>
</dbReference>
<reference evidence="10" key="1">
    <citation type="journal article" date="2015" name="Proc. Natl. Acad. Sci. U.S.A.">
        <title>Genome sequence of the Asian Tiger mosquito, Aedes albopictus, reveals insights into its biology, genetics, and evolution.</title>
        <authorList>
            <person name="Chen X.G."/>
            <person name="Jiang X."/>
            <person name="Gu J."/>
            <person name="Xu M."/>
            <person name="Wu Y."/>
            <person name="Deng Y."/>
            <person name="Zhang C."/>
            <person name="Bonizzoni M."/>
            <person name="Dermauw W."/>
            <person name="Vontas J."/>
            <person name="Armbruster P."/>
            <person name="Huang X."/>
            <person name="Yang Y."/>
            <person name="Zhang H."/>
            <person name="He W."/>
            <person name="Peng H."/>
            <person name="Liu Y."/>
            <person name="Wu K."/>
            <person name="Chen J."/>
            <person name="Lirakis M."/>
            <person name="Topalis P."/>
            <person name="Van Leeuwen T."/>
            <person name="Hall A.B."/>
            <person name="Jiang X."/>
            <person name="Thorpe C."/>
            <person name="Mueller R.L."/>
            <person name="Sun C."/>
            <person name="Waterhouse R.M."/>
            <person name="Yan G."/>
            <person name="Tu Z.J."/>
            <person name="Fang X."/>
            <person name="James A.A."/>
        </authorList>
    </citation>
    <scope>NUCLEOTIDE SEQUENCE [LARGE SCALE GENOMIC DNA]</scope>
    <source>
        <strain evidence="10">Foshan</strain>
    </source>
</reference>
<dbReference type="InterPro" id="IPR011011">
    <property type="entry name" value="Znf_FYVE_PHD"/>
</dbReference>
<dbReference type="Gene3D" id="3.30.420.10">
    <property type="entry name" value="Ribonuclease H-like superfamily/Ribonuclease H"/>
    <property type="match status" value="1"/>
</dbReference>
<protein>
    <submittedName>
        <fullName evidence="9">Uncharacterized protein</fullName>
    </submittedName>
</protein>
<evidence type="ECO:0000256" key="3">
    <source>
        <dbReference type="ARBA" id="ARBA00022833"/>
    </source>
</evidence>
<name>A0ABM1YYT3_AEDAL</name>
<accession>A0ABM1YYT3</accession>
<evidence type="ECO:0000313" key="9">
    <source>
        <dbReference type="EnsemblMetazoa" id="AALFPA23_013338.P19309"/>
    </source>
</evidence>
<reference evidence="9" key="2">
    <citation type="submission" date="2025-05" db="UniProtKB">
        <authorList>
            <consortium name="EnsemblMetazoa"/>
        </authorList>
    </citation>
    <scope>IDENTIFICATION</scope>
    <source>
        <strain evidence="9">Foshan</strain>
    </source>
</reference>
<dbReference type="Pfam" id="PF05380">
    <property type="entry name" value="Peptidase_A17"/>
    <property type="match status" value="1"/>
</dbReference>
<dbReference type="Proteomes" id="UP000069940">
    <property type="component" value="Unassembled WGS sequence"/>
</dbReference>
<dbReference type="SUPFAM" id="SSF56672">
    <property type="entry name" value="DNA/RNA polymerases"/>
    <property type="match status" value="1"/>
</dbReference>
<feature type="compositionally biased region" description="Polar residues" evidence="6">
    <location>
        <begin position="252"/>
        <end position="273"/>
    </location>
</feature>
<dbReference type="PROSITE" id="PS50994">
    <property type="entry name" value="INTEGRASE"/>
    <property type="match status" value="1"/>
</dbReference>
<keyword evidence="5" id="KW-0175">Coiled coil</keyword>
<evidence type="ECO:0000259" key="8">
    <source>
        <dbReference type="PROSITE" id="PS50994"/>
    </source>
</evidence>
<dbReference type="InterPro" id="IPR012337">
    <property type="entry name" value="RNaseH-like_sf"/>
</dbReference>
<dbReference type="SUPFAM" id="SSF53098">
    <property type="entry name" value="Ribonuclease H-like"/>
    <property type="match status" value="1"/>
</dbReference>
<keyword evidence="10" id="KW-1185">Reference proteome</keyword>
<dbReference type="GeneID" id="115254792"/>
<feature type="region of interest" description="Disordered" evidence="6">
    <location>
        <begin position="1"/>
        <end position="33"/>
    </location>
</feature>
<dbReference type="Gene3D" id="3.10.10.10">
    <property type="entry name" value="HIV Type 1 Reverse Transcriptase, subunit A, domain 1"/>
    <property type="match status" value="1"/>
</dbReference>
<dbReference type="PANTHER" id="PTHR47331">
    <property type="entry name" value="PHD-TYPE DOMAIN-CONTAINING PROTEIN"/>
    <property type="match status" value="1"/>
</dbReference>
<proteinExistence type="predicted"/>
<dbReference type="Pfam" id="PF00078">
    <property type="entry name" value="RVT_1"/>
    <property type="match status" value="1"/>
</dbReference>
<feature type="compositionally biased region" description="Polar residues" evidence="6">
    <location>
        <begin position="653"/>
        <end position="670"/>
    </location>
</feature>
<organism evidence="9 10">
    <name type="scientific">Aedes albopictus</name>
    <name type="common">Asian tiger mosquito</name>
    <name type="synonym">Stegomyia albopicta</name>
    <dbReference type="NCBI Taxonomy" id="7160"/>
    <lineage>
        <taxon>Eukaryota</taxon>
        <taxon>Metazoa</taxon>
        <taxon>Ecdysozoa</taxon>
        <taxon>Arthropoda</taxon>
        <taxon>Hexapoda</taxon>
        <taxon>Insecta</taxon>
        <taxon>Pterygota</taxon>
        <taxon>Neoptera</taxon>
        <taxon>Endopterygota</taxon>
        <taxon>Diptera</taxon>
        <taxon>Nematocera</taxon>
        <taxon>Culicoidea</taxon>
        <taxon>Culicidae</taxon>
        <taxon>Culicinae</taxon>
        <taxon>Aedini</taxon>
        <taxon>Aedes</taxon>
        <taxon>Stegomyia</taxon>
    </lineage>
</organism>
<keyword evidence="2 4" id="KW-0863">Zinc-finger</keyword>
<dbReference type="Pfam" id="PF03564">
    <property type="entry name" value="DUF1759"/>
    <property type="match status" value="1"/>
</dbReference>